<sequence length="243" mass="27810">IPTIAEDDAKEAFVQYVTRKRCYNKTPAREMVITDLQPLNTYRYRLETFTESRSASWKSESYWGEVIDSPQNGAAPLPWAIRVDVPDMDAQDASVQVEKHAPCAGARKQGKQKIFSYIFFTAVRYVMVREQQHVVIVEEKHSYCHTLRCKLNGKKNNIFEYEANQRTGFPIELFQGVNGKTLFVEEQTTVRKPLQQKQISVYPVLGFPESAINQISRTAIEQHQTQFASTTRILRQVSAVAGD</sequence>
<proteinExistence type="predicted"/>
<dbReference type="PANTHER" id="PTHR48465">
    <property type="entry name" value="PROTEIN SSUH2 HOMOLOG"/>
    <property type="match status" value="1"/>
</dbReference>
<name>A0ABQ7TM32_PHRPL</name>
<comment type="caution">
    <text evidence="1">The sequence shown here is derived from an EMBL/GenBank/DDBJ whole genome shotgun (WGS) entry which is preliminary data.</text>
</comment>
<organism evidence="1 2">
    <name type="scientific">Phrynosoma platyrhinos</name>
    <name type="common">Desert horned lizard</name>
    <dbReference type="NCBI Taxonomy" id="52577"/>
    <lineage>
        <taxon>Eukaryota</taxon>
        <taxon>Metazoa</taxon>
        <taxon>Chordata</taxon>
        <taxon>Craniata</taxon>
        <taxon>Vertebrata</taxon>
        <taxon>Euteleostomi</taxon>
        <taxon>Lepidosauria</taxon>
        <taxon>Squamata</taxon>
        <taxon>Bifurcata</taxon>
        <taxon>Unidentata</taxon>
        <taxon>Episquamata</taxon>
        <taxon>Toxicofera</taxon>
        <taxon>Iguania</taxon>
        <taxon>Phrynosomatidae</taxon>
        <taxon>Phrynosomatinae</taxon>
        <taxon>Phrynosoma</taxon>
    </lineage>
</organism>
<dbReference type="InterPro" id="IPR052789">
    <property type="entry name" value="SSUH2_homolog"/>
</dbReference>
<evidence type="ECO:0000313" key="2">
    <source>
        <dbReference type="Proteomes" id="UP000826234"/>
    </source>
</evidence>
<gene>
    <name evidence="1" type="ORF">JD844_012956</name>
</gene>
<reference evidence="1 2" key="1">
    <citation type="journal article" date="2022" name="Gigascience">
        <title>A chromosome-level genome assembly and annotation of the desert horned lizard, Phrynosoma platyrhinos, provides insight into chromosomal rearrangements among reptiles.</title>
        <authorList>
            <person name="Koochekian N."/>
            <person name="Ascanio A."/>
            <person name="Farleigh K."/>
            <person name="Card D.C."/>
            <person name="Schield D.R."/>
            <person name="Castoe T.A."/>
            <person name="Jezkova T."/>
        </authorList>
    </citation>
    <scope>NUCLEOTIDE SEQUENCE [LARGE SCALE GENOMIC DNA]</scope>
    <source>
        <strain evidence="1">NK-2021</strain>
    </source>
</reference>
<feature type="non-terminal residue" evidence="1">
    <location>
        <position position="1"/>
    </location>
</feature>
<dbReference type="PANTHER" id="PTHR48465:SF1">
    <property type="entry name" value="PROTEIN SSUH2 HOMOLOG"/>
    <property type="match status" value="1"/>
</dbReference>
<keyword evidence="2" id="KW-1185">Reference proteome</keyword>
<accession>A0ABQ7TM32</accession>
<dbReference type="EMBL" id="JAIPUX010000439">
    <property type="protein sequence ID" value="KAH0630218.1"/>
    <property type="molecule type" value="Genomic_DNA"/>
</dbReference>
<evidence type="ECO:0008006" key="3">
    <source>
        <dbReference type="Google" id="ProtNLM"/>
    </source>
</evidence>
<evidence type="ECO:0000313" key="1">
    <source>
        <dbReference type="EMBL" id="KAH0630218.1"/>
    </source>
</evidence>
<dbReference type="Proteomes" id="UP000826234">
    <property type="component" value="Unassembled WGS sequence"/>
</dbReference>
<protein>
    <recommendedName>
        <fullName evidence="3">Fibronectin type-III domain-containing protein</fullName>
    </recommendedName>
</protein>